<dbReference type="AlphaFoldDB" id="A0A1J6JQI6"/>
<sequence length="98" mass="11340">MMWVFHWLDHKDLELEITEGFELNRQASGGVKETAIRESLGSEISTVKIWTRPRRSSFQPGLIEVVIQLEMQLVNQNGKLEMDMVNQEVKVLHLYGSL</sequence>
<organism evidence="1 3">
    <name type="scientific">Nicotiana attenuata</name>
    <name type="common">Coyote tobacco</name>
    <dbReference type="NCBI Taxonomy" id="49451"/>
    <lineage>
        <taxon>Eukaryota</taxon>
        <taxon>Viridiplantae</taxon>
        <taxon>Streptophyta</taxon>
        <taxon>Embryophyta</taxon>
        <taxon>Tracheophyta</taxon>
        <taxon>Spermatophyta</taxon>
        <taxon>Magnoliopsida</taxon>
        <taxon>eudicotyledons</taxon>
        <taxon>Gunneridae</taxon>
        <taxon>Pentapetalae</taxon>
        <taxon>asterids</taxon>
        <taxon>lamiids</taxon>
        <taxon>Solanales</taxon>
        <taxon>Solanaceae</taxon>
        <taxon>Nicotianoideae</taxon>
        <taxon>Nicotianeae</taxon>
        <taxon>Nicotiana</taxon>
    </lineage>
</organism>
<name>A0A1J6JQI6_NICAT</name>
<evidence type="ECO:0000313" key="3">
    <source>
        <dbReference type="Proteomes" id="UP000187609"/>
    </source>
</evidence>
<reference evidence="1 3" key="1">
    <citation type="submission" date="2016-11" db="EMBL/GenBank/DDBJ databases">
        <title>The genome of Nicotiana attenuata.</title>
        <authorList>
            <person name="Xu S."/>
            <person name="Brockmoeller T."/>
            <person name="Gaquerel E."/>
            <person name="Navarro A."/>
            <person name="Kuhl H."/>
            <person name="Gase K."/>
            <person name="Ling Z."/>
            <person name="Zhou W."/>
            <person name="Kreitzer C."/>
            <person name="Stanke M."/>
            <person name="Tang H."/>
            <person name="Lyons E."/>
            <person name="Pandey P."/>
            <person name="Pandey S.P."/>
            <person name="Timmermann B."/>
            <person name="Baldwin I.T."/>
        </authorList>
    </citation>
    <scope>NUCLEOTIDE SEQUENCE [LARGE SCALE GENOMIC DNA]</scope>
    <source>
        <strain evidence="3">cv. UT</strain>
        <strain evidence="1">UT</strain>
        <tissue evidence="1">Leaves</tissue>
    </source>
</reference>
<accession>A0A1J6JQI6</accession>
<dbReference type="EMBL" id="MJEQ01000551">
    <property type="protein sequence ID" value="OIT35506.1"/>
    <property type="molecule type" value="Genomic_DNA"/>
</dbReference>
<gene>
    <name evidence="2" type="ORF">A4A49_53886</name>
    <name evidence="1" type="ORF">A4A49_65543</name>
</gene>
<evidence type="ECO:0000313" key="2">
    <source>
        <dbReference type="EMBL" id="OIT35506.1"/>
    </source>
</evidence>
<proteinExistence type="predicted"/>
<dbReference type="Gramene" id="OIT35506">
    <property type="protein sequence ID" value="OIT35506"/>
    <property type="gene ID" value="A4A49_53886"/>
</dbReference>
<dbReference type="Gramene" id="OIT18820">
    <property type="protein sequence ID" value="OIT18820"/>
    <property type="gene ID" value="A4A49_65543"/>
</dbReference>
<dbReference type="EMBL" id="MJEQ01016673">
    <property type="protein sequence ID" value="OIT18820.1"/>
    <property type="molecule type" value="Genomic_DNA"/>
</dbReference>
<comment type="caution">
    <text evidence="1">The sequence shown here is derived from an EMBL/GenBank/DDBJ whole genome shotgun (WGS) entry which is preliminary data.</text>
</comment>
<dbReference type="Proteomes" id="UP000187609">
    <property type="component" value="Unassembled WGS sequence"/>
</dbReference>
<keyword evidence="3" id="KW-1185">Reference proteome</keyword>
<evidence type="ECO:0000313" key="1">
    <source>
        <dbReference type="EMBL" id="OIT18820.1"/>
    </source>
</evidence>
<protein>
    <submittedName>
        <fullName evidence="1">Uncharacterized protein</fullName>
    </submittedName>
</protein>